<feature type="domain" description="Quercetin 2,3-dioxygenase C-terminal cupin" evidence="1">
    <location>
        <begin position="2"/>
        <end position="75"/>
    </location>
</feature>
<comment type="caution">
    <text evidence="2">The sequence shown here is derived from an EMBL/GenBank/DDBJ whole genome shotgun (WGS) entry which is preliminary data.</text>
</comment>
<reference evidence="3" key="1">
    <citation type="journal article" date="2019" name="Int. J. Syst. Evol. Microbiol.">
        <title>The Global Catalogue of Microorganisms (GCM) 10K type strain sequencing project: providing services to taxonomists for standard genome sequencing and annotation.</title>
        <authorList>
            <consortium name="The Broad Institute Genomics Platform"/>
            <consortium name="The Broad Institute Genome Sequencing Center for Infectious Disease"/>
            <person name="Wu L."/>
            <person name="Ma J."/>
        </authorList>
    </citation>
    <scope>NUCLEOTIDE SEQUENCE [LARGE SCALE GENOMIC DNA]</scope>
    <source>
        <strain evidence="3">NBRC 111756</strain>
    </source>
</reference>
<evidence type="ECO:0000259" key="1">
    <source>
        <dbReference type="Pfam" id="PF17954"/>
    </source>
</evidence>
<keyword evidence="3" id="KW-1185">Reference proteome</keyword>
<name>A0ABW2A399_9GAMM</name>
<dbReference type="EMBL" id="JBHSWE010000001">
    <property type="protein sequence ID" value="MFC6671962.1"/>
    <property type="molecule type" value="Genomic_DNA"/>
</dbReference>
<dbReference type="InterPro" id="IPR041602">
    <property type="entry name" value="Quercetinase_C"/>
</dbReference>
<accession>A0ABW2A399</accession>
<proteinExistence type="predicted"/>
<protein>
    <recommendedName>
        <fullName evidence="1">Quercetin 2,3-dioxygenase C-terminal cupin domain-containing protein</fullName>
    </recommendedName>
</protein>
<dbReference type="RefSeq" id="WP_379910433.1">
    <property type="nucleotide sequence ID" value="NZ_JBHSWE010000001.1"/>
</dbReference>
<dbReference type="Gene3D" id="2.60.120.10">
    <property type="entry name" value="Jelly Rolls"/>
    <property type="match status" value="1"/>
</dbReference>
<organism evidence="2 3">
    <name type="scientific">Marinobacterium aestuariivivens</name>
    <dbReference type="NCBI Taxonomy" id="1698799"/>
    <lineage>
        <taxon>Bacteria</taxon>
        <taxon>Pseudomonadati</taxon>
        <taxon>Pseudomonadota</taxon>
        <taxon>Gammaproteobacteria</taxon>
        <taxon>Oceanospirillales</taxon>
        <taxon>Oceanospirillaceae</taxon>
        <taxon>Marinobacterium</taxon>
    </lineage>
</organism>
<sequence>MASPSGAQGSLHVRQDVYLYQLLLAPGQTLGQTLETGRRQYVHLVEGDIEVNGTSLNAGDGVRLDELVELDLRAGMRGHGGCCSTCPKRFDRIQARFSSPLPPAF</sequence>
<dbReference type="InterPro" id="IPR014710">
    <property type="entry name" value="RmlC-like_jellyroll"/>
</dbReference>
<dbReference type="Proteomes" id="UP001596422">
    <property type="component" value="Unassembled WGS sequence"/>
</dbReference>
<dbReference type="SUPFAM" id="SSF51182">
    <property type="entry name" value="RmlC-like cupins"/>
    <property type="match status" value="1"/>
</dbReference>
<evidence type="ECO:0000313" key="3">
    <source>
        <dbReference type="Proteomes" id="UP001596422"/>
    </source>
</evidence>
<dbReference type="Pfam" id="PF17954">
    <property type="entry name" value="Pirin_C_2"/>
    <property type="match status" value="1"/>
</dbReference>
<evidence type="ECO:0000313" key="2">
    <source>
        <dbReference type="EMBL" id="MFC6671962.1"/>
    </source>
</evidence>
<gene>
    <name evidence="2" type="ORF">ACFQDL_19255</name>
</gene>
<dbReference type="InterPro" id="IPR011051">
    <property type="entry name" value="RmlC_Cupin_sf"/>
</dbReference>